<feature type="domain" description="DUF6318" evidence="1">
    <location>
        <begin position="1"/>
        <end position="128"/>
    </location>
</feature>
<accession>A0A5F2EVL9</accession>
<reference evidence="3" key="1">
    <citation type="submission" date="2018-01" db="EMBL/GenBank/DDBJ databases">
        <authorList>
            <person name="Li J."/>
        </authorList>
    </citation>
    <scope>NUCLEOTIDE SEQUENCE [LARGE SCALE GENOMIC DNA]</scope>
    <source>
        <strain evidence="3">592</strain>
    </source>
</reference>
<protein>
    <recommendedName>
        <fullName evidence="1">DUF6318 domain-containing protein</fullName>
    </recommendedName>
</protein>
<evidence type="ECO:0000313" key="2">
    <source>
        <dbReference type="EMBL" id="AWB92631.1"/>
    </source>
</evidence>
<dbReference type="Proteomes" id="UP000244384">
    <property type="component" value="Chromosome"/>
</dbReference>
<organism evidence="2 3">
    <name type="scientific">Aeromicrobium chenweiae</name>
    <dbReference type="NCBI Taxonomy" id="2079793"/>
    <lineage>
        <taxon>Bacteria</taxon>
        <taxon>Bacillati</taxon>
        <taxon>Actinomycetota</taxon>
        <taxon>Actinomycetes</taxon>
        <taxon>Propionibacteriales</taxon>
        <taxon>Nocardioidaceae</taxon>
        <taxon>Aeromicrobium</taxon>
    </lineage>
</organism>
<evidence type="ECO:0000313" key="3">
    <source>
        <dbReference type="Proteomes" id="UP000244384"/>
    </source>
</evidence>
<name>A0A2S0WMU0_9ACTN</name>
<proteinExistence type="predicted"/>
<dbReference type="KEGG" id="aez:C3E78_10705"/>
<gene>
    <name evidence="2" type="ORF">C3E78_10705</name>
</gene>
<accession>A0A2S0WMU0</accession>
<sequence>MPDQAREDSPEGAAAFVKHYVDVFNYAAATGDVEELTRLSSPSCKGCQSYINLYRDTYAAGGYFKGGKWNLGDLNLEVGNDETYLTTQVMVDEGTSRSRADAEEVGEKGERNTISFAAQATAEGWRLQQLGLGEVE</sequence>
<dbReference type="InterPro" id="IPR046281">
    <property type="entry name" value="DUF6318"/>
</dbReference>
<dbReference type="OrthoDB" id="3748111at2"/>
<dbReference type="Pfam" id="PF19843">
    <property type="entry name" value="DUF6318"/>
    <property type="match status" value="1"/>
</dbReference>
<keyword evidence="3" id="KW-1185">Reference proteome</keyword>
<evidence type="ECO:0000259" key="1">
    <source>
        <dbReference type="Pfam" id="PF19843"/>
    </source>
</evidence>
<dbReference type="EMBL" id="CP026952">
    <property type="protein sequence ID" value="AWB92631.1"/>
    <property type="molecule type" value="Genomic_DNA"/>
</dbReference>
<dbReference type="AlphaFoldDB" id="A0A2S0WMU0"/>